<dbReference type="GO" id="GO:2000031">
    <property type="term" value="P:regulation of salicylic acid mediated signaling pathway"/>
    <property type="evidence" value="ECO:0007669"/>
    <property type="project" value="InterPro"/>
</dbReference>
<organism evidence="2 3">
    <name type="scientific">Vitis vinifera</name>
    <name type="common">Grape</name>
    <dbReference type="NCBI Taxonomy" id="29760"/>
    <lineage>
        <taxon>Eukaryota</taxon>
        <taxon>Viridiplantae</taxon>
        <taxon>Streptophyta</taxon>
        <taxon>Embryophyta</taxon>
        <taxon>Tracheophyta</taxon>
        <taxon>Spermatophyta</taxon>
        <taxon>Magnoliopsida</taxon>
        <taxon>eudicotyledons</taxon>
        <taxon>Gunneridae</taxon>
        <taxon>Pentapetalae</taxon>
        <taxon>rosids</taxon>
        <taxon>Vitales</taxon>
        <taxon>Vitaceae</taxon>
        <taxon>Viteae</taxon>
        <taxon>Vitis</taxon>
    </lineage>
</organism>
<gene>
    <name evidence="2" type="primary">NSL1_1</name>
    <name evidence="2" type="ORF">CK203_025771</name>
</gene>
<comment type="caution">
    <text evidence="2">The sequence shown here is derived from an EMBL/GenBank/DDBJ whole genome shotgun (WGS) entry which is preliminary data.</text>
</comment>
<accession>A0A438IGA7</accession>
<dbReference type="GO" id="GO:0012501">
    <property type="term" value="P:programmed cell death"/>
    <property type="evidence" value="ECO:0007669"/>
    <property type="project" value="InterPro"/>
</dbReference>
<dbReference type="EMBL" id="QGNW01000111">
    <property type="protein sequence ID" value="RVW95772.1"/>
    <property type="molecule type" value="Genomic_DNA"/>
</dbReference>
<name>A0A438IGA7_VITVI</name>
<sequence>MVPKASMLDPQSAAEKAVSVIGCGYDLSTDIRLSGCKSGPSFSRLIDLDQALTRDLVLPGGIIVPDVSSSIKCDKGERTRFRSDVLSFNQMSERFNQDLSLSGKIPSGLFNSMFDFKVCWQKDAGAAKGLAFDGWFITLYNIELVRSQISLSEDIKREVPSSWDPDALAGFIEKYGTHIVVGVKMGGKDVIHIKQLQSSNLQPTEVQKLLKQLADERFSEDVNGNFISNPIEFSGKLKQERSVAWDLPVALANAIRPSVISHSKNDFKYPFHHWELGKGGVRYGIATILDKPPIEELHQFLEFQLPRQWAPEYGDLPLGPRRKKQASPALQFTFMDLSFTLTQKRPVTGIRLYLEGRKSDHLAIHLQHLATLPKSLQLSDDHSYEPIDESVKRGYLEPVKWSIFSHVCTAPVEYNGACIDDYATIVTKAWFEVNIIGMKKVLFLRLGFSMVASAKLRRSEWEGPSTSSRKSGVMSMLISGRFSAGLTPPVKPTKVDLNSAVFPGGPPTPARPPKMSNFVDTKERVRGPEDPPGYWVVTGAKLCMESSRITLKAKYSLLTIMSEDSLLM</sequence>
<evidence type="ECO:0000259" key="1">
    <source>
        <dbReference type="PROSITE" id="PS51412"/>
    </source>
</evidence>
<dbReference type="PANTHER" id="PTHR33199">
    <property type="entry name" value="MACPF DOMAIN-CONTAINING PROTEIN CAD1"/>
    <property type="match status" value="1"/>
</dbReference>
<evidence type="ECO:0000313" key="2">
    <source>
        <dbReference type="EMBL" id="RVW95772.1"/>
    </source>
</evidence>
<dbReference type="Proteomes" id="UP000288805">
    <property type="component" value="Unassembled WGS sequence"/>
</dbReference>
<dbReference type="InterPro" id="IPR020864">
    <property type="entry name" value="MACPF"/>
</dbReference>
<feature type="domain" description="MACPF" evidence="1">
    <location>
        <begin position="4"/>
        <end position="331"/>
    </location>
</feature>
<dbReference type="GO" id="GO:0006952">
    <property type="term" value="P:defense response"/>
    <property type="evidence" value="ECO:0007669"/>
    <property type="project" value="InterPro"/>
</dbReference>
<proteinExistence type="predicted"/>
<dbReference type="AlphaFoldDB" id="A0A438IGA7"/>
<dbReference type="PROSITE" id="PS51412">
    <property type="entry name" value="MACPF_2"/>
    <property type="match status" value="1"/>
</dbReference>
<protein>
    <submittedName>
        <fullName evidence="2">MACPF domain-containing protein NSL1</fullName>
    </submittedName>
</protein>
<evidence type="ECO:0000313" key="3">
    <source>
        <dbReference type="Proteomes" id="UP000288805"/>
    </source>
</evidence>
<reference evidence="2 3" key="1">
    <citation type="journal article" date="2018" name="PLoS Genet.">
        <title>Population sequencing reveals clonal diversity and ancestral inbreeding in the grapevine cultivar Chardonnay.</title>
        <authorList>
            <person name="Roach M.J."/>
            <person name="Johnson D.L."/>
            <person name="Bohlmann J."/>
            <person name="van Vuuren H.J."/>
            <person name="Jones S.J."/>
            <person name="Pretorius I.S."/>
            <person name="Schmidt S.A."/>
            <person name="Borneman A.R."/>
        </authorList>
    </citation>
    <scope>NUCLEOTIDE SEQUENCE [LARGE SCALE GENOMIC DNA]</scope>
    <source>
        <strain evidence="3">cv. Chardonnay</strain>
        <tissue evidence="2">Leaf</tissue>
    </source>
</reference>
<dbReference type="Pfam" id="PF01823">
    <property type="entry name" value="MACPF"/>
    <property type="match status" value="1"/>
</dbReference>
<dbReference type="InterPro" id="IPR044663">
    <property type="entry name" value="CAD1/NSL1-like"/>
</dbReference>
<dbReference type="PANTHER" id="PTHR33199:SF8">
    <property type="entry name" value="MACPF DOMAIN-CONTAINING PROTEIN NSL1"/>
    <property type="match status" value="1"/>
</dbReference>